<dbReference type="Proteomes" id="UP000186309">
    <property type="component" value="Plasmid PALBO1"/>
</dbReference>
<gene>
    <name evidence="2" type="ORF">BSF38_10036</name>
</gene>
<dbReference type="PANTHER" id="PTHR41252">
    <property type="entry name" value="BLR2505 PROTEIN"/>
    <property type="match status" value="1"/>
</dbReference>
<feature type="domain" description="SnoaL-like" evidence="1">
    <location>
        <begin position="35"/>
        <end position="142"/>
    </location>
</feature>
<organism evidence="2 3">
    <name type="scientific">Paludisphaera borealis</name>
    <dbReference type="NCBI Taxonomy" id="1387353"/>
    <lineage>
        <taxon>Bacteria</taxon>
        <taxon>Pseudomonadati</taxon>
        <taxon>Planctomycetota</taxon>
        <taxon>Planctomycetia</taxon>
        <taxon>Isosphaerales</taxon>
        <taxon>Isosphaeraceae</taxon>
        <taxon>Paludisphaera</taxon>
    </lineage>
</organism>
<geneLocation type="plasmid" evidence="3">
    <name>palbo1</name>
</geneLocation>
<keyword evidence="2" id="KW-0614">Plasmid</keyword>
<accession>A0A1U7CZD5</accession>
<dbReference type="EMBL" id="CP019083">
    <property type="protein sequence ID" value="APW64253.1"/>
    <property type="molecule type" value="Genomic_DNA"/>
</dbReference>
<evidence type="ECO:0000313" key="3">
    <source>
        <dbReference type="Proteomes" id="UP000186309"/>
    </source>
</evidence>
<dbReference type="Gene3D" id="3.10.450.50">
    <property type="match status" value="1"/>
</dbReference>
<dbReference type="SUPFAM" id="SSF54427">
    <property type="entry name" value="NTF2-like"/>
    <property type="match status" value="1"/>
</dbReference>
<dbReference type="KEGG" id="pbor:BSF38_10036"/>
<protein>
    <recommendedName>
        <fullName evidence="1">SnoaL-like domain-containing protein</fullName>
    </recommendedName>
</protein>
<reference evidence="2 3" key="1">
    <citation type="submission" date="2016-12" db="EMBL/GenBank/DDBJ databases">
        <title>Comparative genomics of four Isosphaeraceae planctomycetes: a common pool of plasmids and glycoside hydrolase genes.</title>
        <authorList>
            <person name="Ivanova A."/>
        </authorList>
    </citation>
    <scope>NUCLEOTIDE SEQUENCE [LARGE SCALE GENOMIC DNA]</scope>
    <source>
        <strain evidence="2 3">PX4</strain>
        <plasmid evidence="3">palbo1</plasmid>
    </source>
</reference>
<dbReference type="RefSeq" id="WP_076351698.1">
    <property type="nucleotide sequence ID" value="NZ_CP019083.1"/>
</dbReference>
<sequence>MVFQKFIDGIDTAFRDGDAGVDGKFAEARNVGILRDQYQALSRGDLDAAVELFHEDVELEITGPPAVPFLGRWRGRLDVKDAIQRNFGMLDAQTPEVHSVVAQGDLVVVVAHEQGRIRATGTPYSIHWVQIFTFRDGKLVRMREIVDGYAVESSIV</sequence>
<evidence type="ECO:0000313" key="2">
    <source>
        <dbReference type="EMBL" id="APW64253.1"/>
    </source>
</evidence>
<dbReference type="Pfam" id="PF12680">
    <property type="entry name" value="SnoaL_2"/>
    <property type="match status" value="1"/>
</dbReference>
<keyword evidence="3" id="KW-1185">Reference proteome</keyword>
<dbReference type="AlphaFoldDB" id="A0A1U7CZD5"/>
<dbReference type="InterPro" id="IPR037401">
    <property type="entry name" value="SnoaL-like"/>
</dbReference>
<dbReference type="InterPro" id="IPR032710">
    <property type="entry name" value="NTF2-like_dom_sf"/>
</dbReference>
<dbReference type="OrthoDB" id="283154at2"/>
<proteinExistence type="predicted"/>
<name>A0A1U7CZD5_9BACT</name>
<dbReference type="PANTHER" id="PTHR41252:SF1">
    <property type="entry name" value="BLR2505 PROTEIN"/>
    <property type="match status" value="1"/>
</dbReference>
<evidence type="ECO:0000259" key="1">
    <source>
        <dbReference type="Pfam" id="PF12680"/>
    </source>
</evidence>